<proteinExistence type="predicted"/>
<gene>
    <name evidence="1" type="ORF">CBR_g8363</name>
</gene>
<sequence>MEGNPLEPTSLSSVIPQLRFLRAVGIDSNQARGVSSCGLIRSSGEQALRIGHMAGTGEASLNGGYFKVTRHSEAGVTDGDLAQLLVVAFGSAPGVPNWGGLLKRVKNCLESKGFPAAFDTLYVVDPRRSWYSHSKRGTASLLCDDDDDHASAALPSPDGLFFNPSSSCSLVNQESQSKKGGAISTRGATAKQFGPESYYFKELSASVKGYRRVIMLGDSMGASAALMFSQLATAVMAFCPQVDLTSASIRPSRSDAWFQSFRDNLLSAASSSSASITVHCGDWSHDLNQAQMLPKPQVQVVTHPINDHRLAKALNEQGRLVPLVAELIEKEISEAYAFL</sequence>
<dbReference type="Proteomes" id="UP000265515">
    <property type="component" value="Unassembled WGS sequence"/>
</dbReference>
<dbReference type="Gramene" id="GBG71064">
    <property type="protein sequence ID" value="GBG71064"/>
    <property type="gene ID" value="CBR_g8363"/>
</dbReference>
<dbReference type="OrthoDB" id="676979at2759"/>
<organism evidence="1 2">
    <name type="scientific">Chara braunii</name>
    <name type="common">Braun's stonewort</name>
    <dbReference type="NCBI Taxonomy" id="69332"/>
    <lineage>
        <taxon>Eukaryota</taxon>
        <taxon>Viridiplantae</taxon>
        <taxon>Streptophyta</taxon>
        <taxon>Charophyceae</taxon>
        <taxon>Charales</taxon>
        <taxon>Characeae</taxon>
        <taxon>Chara</taxon>
    </lineage>
</organism>
<comment type="caution">
    <text evidence="1">The sequence shown here is derived from an EMBL/GenBank/DDBJ whole genome shotgun (WGS) entry which is preliminary data.</text>
</comment>
<dbReference type="EMBL" id="BFEA01000140">
    <property type="protein sequence ID" value="GBG71064.1"/>
    <property type="molecule type" value="Genomic_DNA"/>
</dbReference>
<dbReference type="STRING" id="69332.A0A388KLX7"/>
<dbReference type="AlphaFoldDB" id="A0A388KLX7"/>
<keyword evidence="2" id="KW-1185">Reference proteome</keyword>
<evidence type="ECO:0000313" key="2">
    <source>
        <dbReference type="Proteomes" id="UP000265515"/>
    </source>
</evidence>
<reference evidence="1 2" key="1">
    <citation type="journal article" date="2018" name="Cell">
        <title>The Chara Genome: Secondary Complexity and Implications for Plant Terrestrialization.</title>
        <authorList>
            <person name="Nishiyama T."/>
            <person name="Sakayama H."/>
            <person name="Vries J.D."/>
            <person name="Buschmann H."/>
            <person name="Saint-Marcoux D."/>
            <person name="Ullrich K.K."/>
            <person name="Haas F.B."/>
            <person name="Vanderstraeten L."/>
            <person name="Becker D."/>
            <person name="Lang D."/>
            <person name="Vosolsobe S."/>
            <person name="Rombauts S."/>
            <person name="Wilhelmsson P.K.I."/>
            <person name="Janitza P."/>
            <person name="Kern R."/>
            <person name="Heyl A."/>
            <person name="Rumpler F."/>
            <person name="Villalobos L.I.A.C."/>
            <person name="Clay J.M."/>
            <person name="Skokan R."/>
            <person name="Toyoda A."/>
            <person name="Suzuki Y."/>
            <person name="Kagoshima H."/>
            <person name="Schijlen E."/>
            <person name="Tajeshwar N."/>
            <person name="Catarino B."/>
            <person name="Hetherington A.J."/>
            <person name="Saltykova A."/>
            <person name="Bonnot C."/>
            <person name="Breuninger H."/>
            <person name="Symeonidi A."/>
            <person name="Radhakrishnan G.V."/>
            <person name="Van Nieuwerburgh F."/>
            <person name="Deforce D."/>
            <person name="Chang C."/>
            <person name="Karol K.G."/>
            <person name="Hedrich R."/>
            <person name="Ulvskov P."/>
            <person name="Glockner G."/>
            <person name="Delwiche C.F."/>
            <person name="Petrasek J."/>
            <person name="Van de Peer Y."/>
            <person name="Friml J."/>
            <person name="Beilby M."/>
            <person name="Dolan L."/>
            <person name="Kohara Y."/>
            <person name="Sugano S."/>
            <person name="Fujiyama A."/>
            <person name="Delaux P.-M."/>
            <person name="Quint M."/>
            <person name="TheiBen G."/>
            <person name="Hagemann M."/>
            <person name="Harholt J."/>
            <person name="Dunand C."/>
            <person name="Zachgo S."/>
            <person name="Langdale J."/>
            <person name="Maumus F."/>
            <person name="Straeten D.V.D."/>
            <person name="Gould S.B."/>
            <person name="Rensing S.A."/>
        </authorList>
    </citation>
    <scope>NUCLEOTIDE SEQUENCE [LARGE SCALE GENOMIC DNA]</scope>
    <source>
        <strain evidence="1 2">S276</strain>
    </source>
</reference>
<protein>
    <submittedName>
        <fullName evidence="1">Uncharacterized protein</fullName>
    </submittedName>
</protein>
<dbReference type="OMA" id="MAFCPQV"/>
<name>A0A388KLX7_CHABU</name>
<evidence type="ECO:0000313" key="1">
    <source>
        <dbReference type="EMBL" id="GBG71064.1"/>
    </source>
</evidence>
<accession>A0A388KLX7</accession>